<evidence type="ECO:0000256" key="1">
    <source>
        <dbReference type="ARBA" id="ARBA00004123"/>
    </source>
</evidence>
<dbReference type="PANTHER" id="PTHR13994:SF46">
    <property type="entry name" value="NUCLEOSIDE DIPHOSPHATE-LINKED MOIETY X MOTIF 6"/>
    <property type="match status" value="1"/>
</dbReference>
<evidence type="ECO:0000259" key="11">
    <source>
        <dbReference type="PROSITE" id="PS51462"/>
    </source>
</evidence>
<evidence type="ECO:0000256" key="7">
    <source>
        <dbReference type="ARBA" id="ARBA00023128"/>
    </source>
</evidence>
<dbReference type="AlphaFoldDB" id="A0AAV2IL80"/>
<evidence type="ECO:0000313" key="12">
    <source>
        <dbReference type="EMBL" id="CAL1546457.1"/>
    </source>
</evidence>
<dbReference type="Gene3D" id="3.90.79.10">
    <property type="entry name" value="Nucleoside Triphosphate Pyrophosphohydrolase"/>
    <property type="match status" value="1"/>
</dbReference>
<evidence type="ECO:0000313" key="13">
    <source>
        <dbReference type="Proteomes" id="UP001497497"/>
    </source>
</evidence>
<dbReference type="GO" id="GO:0051287">
    <property type="term" value="F:NAD binding"/>
    <property type="evidence" value="ECO:0007669"/>
    <property type="project" value="TreeGrafter"/>
</dbReference>
<evidence type="ECO:0000256" key="8">
    <source>
        <dbReference type="ARBA" id="ARBA00023242"/>
    </source>
</evidence>
<organism evidence="12 13">
    <name type="scientific">Lymnaea stagnalis</name>
    <name type="common">Great pond snail</name>
    <name type="synonym">Helix stagnalis</name>
    <dbReference type="NCBI Taxonomy" id="6523"/>
    <lineage>
        <taxon>Eukaryota</taxon>
        <taxon>Metazoa</taxon>
        <taxon>Spiralia</taxon>
        <taxon>Lophotrochozoa</taxon>
        <taxon>Mollusca</taxon>
        <taxon>Gastropoda</taxon>
        <taxon>Heterobranchia</taxon>
        <taxon>Euthyneura</taxon>
        <taxon>Panpulmonata</taxon>
        <taxon>Hygrophila</taxon>
        <taxon>Lymnaeoidea</taxon>
        <taxon>Lymnaeidae</taxon>
        <taxon>Lymnaea</taxon>
    </lineage>
</organism>
<dbReference type="GO" id="GO:0047631">
    <property type="term" value="F:ADP-ribose diphosphatase activity"/>
    <property type="evidence" value="ECO:0007669"/>
    <property type="project" value="TreeGrafter"/>
</dbReference>
<evidence type="ECO:0000256" key="4">
    <source>
        <dbReference type="ARBA" id="ARBA00005582"/>
    </source>
</evidence>
<evidence type="ECO:0000256" key="3">
    <source>
        <dbReference type="ARBA" id="ARBA00004496"/>
    </source>
</evidence>
<keyword evidence="8" id="KW-0539">Nucleus</keyword>
<keyword evidence="6" id="KW-0378">Hydrolase</keyword>
<dbReference type="PRINTS" id="PR01356">
    <property type="entry name" value="GFGPROTEIN"/>
</dbReference>
<dbReference type="GO" id="GO:0035529">
    <property type="term" value="F:NADH pyrophosphatase activity"/>
    <property type="evidence" value="ECO:0007669"/>
    <property type="project" value="TreeGrafter"/>
</dbReference>
<dbReference type="InterPro" id="IPR003293">
    <property type="entry name" value="Nudix_hydrolase6-like"/>
</dbReference>
<evidence type="ECO:0000256" key="9">
    <source>
        <dbReference type="ARBA" id="ARBA00057091"/>
    </source>
</evidence>
<proteinExistence type="inferred from homology"/>
<evidence type="ECO:0000256" key="6">
    <source>
        <dbReference type="ARBA" id="ARBA00022801"/>
    </source>
</evidence>
<dbReference type="InterPro" id="IPR000086">
    <property type="entry name" value="NUDIX_hydrolase_dom"/>
</dbReference>
<keyword evidence="7" id="KW-0496">Mitochondrion</keyword>
<dbReference type="InterPro" id="IPR040618">
    <property type="entry name" value="Pre-Nudix"/>
</dbReference>
<reference evidence="12 13" key="1">
    <citation type="submission" date="2024-04" db="EMBL/GenBank/DDBJ databases">
        <authorList>
            <consortium name="Genoscope - CEA"/>
            <person name="William W."/>
        </authorList>
    </citation>
    <scope>NUCLEOTIDE SEQUENCE [LARGE SCALE GENOMIC DNA]</scope>
</reference>
<dbReference type="PROSITE" id="PS51462">
    <property type="entry name" value="NUDIX"/>
    <property type="match status" value="1"/>
</dbReference>
<dbReference type="PROSITE" id="PS00893">
    <property type="entry name" value="NUDIX_BOX"/>
    <property type="match status" value="1"/>
</dbReference>
<evidence type="ECO:0000256" key="5">
    <source>
        <dbReference type="ARBA" id="ARBA00022490"/>
    </source>
</evidence>
<dbReference type="PANTHER" id="PTHR13994">
    <property type="entry name" value="NUDIX HYDROLASE RELATED"/>
    <property type="match status" value="1"/>
</dbReference>
<dbReference type="InterPro" id="IPR015797">
    <property type="entry name" value="NUDIX_hydrolase-like_dom_sf"/>
</dbReference>
<dbReference type="GO" id="GO:0005739">
    <property type="term" value="C:mitochondrion"/>
    <property type="evidence" value="ECO:0007669"/>
    <property type="project" value="UniProtKB-SubCell"/>
</dbReference>
<comment type="caution">
    <text evidence="12">The sequence shown here is derived from an EMBL/GenBank/DDBJ whole genome shotgun (WGS) entry which is preliminary data.</text>
</comment>
<dbReference type="FunFam" id="3.90.79.10:FF:000027">
    <property type="entry name" value="nucleoside diphosphate-linked moiety X motif 6"/>
    <property type="match status" value="1"/>
</dbReference>
<comment type="function">
    <text evidence="9">May contribute to the regulation of cell proliferation.</text>
</comment>
<dbReference type="EMBL" id="CAXITT010000810">
    <property type="protein sequence ID" value="CAL1546457.1"/>
    <property type="molecule type" value="Genomic_DNA"/>
</dbReference>
<dbReference type="InterPro" id="IPR020084">
    <property type="entry name" value="NUDIX_hydrolase_CS"/>
</dbReference>
<keyword evidence="13" id="KW-1185">Reference proteome</keyword>
<dbReference type="Proteomes" id="UP001497497">
    <property type="component" value="Unassembled WGS sequence"/>
</dbReference>
<evidence type="ECO:0000256" key="2">
    <source>
        <dbReference type="ARBA" id="ARBA00004173"/>
    </source>
</evidence>
<dbReference type="Pfam" id="PF18290">
    <property type="entry name" value="Nudix_hydro"/>
    <property type="match status" value="1"/>
</dbReference>
<dbReference type="Pfam" id="PF00293">
    <property type="entry name" value="NUDIX"/>
    <property type="match status" value="1"/>
</dbReference>
<dbReference type="GO" id="GO:0005634">
    <property type="term" value="C:nucleus"/>
    <property type="evidence" value="ECO:0007669"/>
    <property type="project" value="UniProtKB-SubCell"/>
</dbReference>
<comment type="similarity">
    <text evidence="4">Belongs to the Nudix hydrolase family.</text>
</comment>
<sequence length="333" mass="37532">MQCTFKIGRETKSLCQKKIISLLSPVKEKSISFCAKHLAFRCLEKKLDNFKHSGGLMKTHHCSAGFQSKFTVLPGEVDRYQGIWVDLTKIGEQLISKNTFPSTLEASLKLWQIQGITSAWLKVSIFQSALIADAAEHGFTFHHAEGSIATLSLWMDKSKKTKIPRFATHQMGVSGMVINNDTHEILVVKDKNRPYQLWKFPGGLSDLGEDIATTAEREVFEETGVKTEFQSVLAFRQQHNSPGAFGRSDLYVICRLKPLTFDLHPCDEEIAACRWMPVDQLKTEVQATSLTHTMAELAIQGLEHGFSQVDIISYQMASIYKGMKFHIFLRACK</sequence>
<feature type="domain" description="Nudix hydrolase" evidence="11">
    <location>
        <begin position="168"/>
        <end position="298"/>
    </location>
</feature>
<accession>A0AAV2IL80</accession>
<evidence type="ECO:0000256" key="10">
    <source>
        <dbReference type="ARBA" id="ARBA00068898"/>
    </source>
</evidence>
<keyword evidence="5" id="KW-0963">Cytoplasm</keyword>
<dbReference type="SUPFAM" id="SSF55811">
    <property type="entry name" value="Nudix"/>
    <property type="match status" value="1"/>
</dbReference>
<comment type="subcellular location">
    <subcellularLocation>
        <location evidence="3">Cytoplasm</location>
    </subcellularLocation>
    <subcellularLocation>
        <location evidence="2">Mitochondrion</location>
    </subcellularLocation>
    <subcellularLocation>
        <location evidence="1">Nucleus</location>
    </subcellularLocation>
</comment>
<gene>
    <name evidence="12" type="ORF">GSLYS_00019834001</name>
</gene>
<dbReference type="Gene3D" id="3.40.630.30">
    <property type="match status" value="1"/>
</dbReference>
<name>A0AAV2IL80_LYMST</name>
<dbReference type="CDD" id="cd04670">
    <property type="entry name" value="NUDIX_ASFGF2_Nudt6"/>
    <property type="match status" value="1"/>
</dbReference>
<protein>
    <recommendedName>
        <fullName evidence="10">Nucleoside diphosphate-linked moiety X motif 6</fullName>
    </recommendedName>
</protein>